<keyword evidence="3" id="KW-1185">Reference proteome</keyword>
<dbReference type="Proteomes" id="UP000204391">
    <property type="component" value="Chromosome"/>
</dbReference>
<evidence type="ECO:0000256" key="1">
    <source>
        <dbReference type="SAM" id="Phobius"/>
    </source>
</evidence>
<gene>
    <name evidence="2" type="ORF">CFK40_03340</name>
</gene>
<feature type="transmembrane region" description="Helical" evidence="1">
    <location>
        <begin position="61"/>
        <end position="90"/>
    </location>
</feature>
<sequence>MSSSRIMRLVTGGFEAFLAIPIIGGLFIMSQGYIPLVIMFILHIITLMLSKNDNSPTVGSIIGIITSLIAWIPFVGITMHIISAITLLITGAISDNNRIKE</sequence>
<reference evidence="2 3" key="1">
    <citation type="journal article" date="2003" name="Int. J. Syst. Evol. Microbiol.">
        <title>Virgibacillus carmonensis sp. nov., Virgibacillus necropolis sp. nov. and Virgibacillus picturae sp. nov., three novel species isolated from deteriorated mural paintings, transfer of the species of the genus salibacillus to Virgibacillus, as Virgibacillus marismortui comb. nov. and Virgibacillus salexigens comb. nov., and emended description of the genus Virgibacillus.</title>
        <authorList>
            <person name="Heyrman J."/>
            <person name="Logan N.A."/>
            <person name="Busse H.J."/>
            <person name="Balcaen A."/>
            <person name="Lebbe L."/>
            <person name="Rodriguez-Diaz M."/>
            <person name="Swings J."/>
            <person name="De Vos P."/>
        </authorList>
    </citation>
    <scope>NUCLEOTIDE SEQUENCE [LARGE SCALE GENOMIC DNA]</scope>
    <source>
        <strain evidence="2 3">LMG 19488</strain>
    </source>
</reference>
<protein>
    <submittedName>
        <fullName evidence="2">Uncharacterized protein</fullName>
    </submittedName>
</protein>
<name>A0A221M8Y0_9BACI</name>
<keyword evidence="1" id="KW-1133">Transmembrane helix</keyword>
<dbReference type="OrthoDB" id="1925744at2"/>
<dbReference type="KEGG" id="vne:CFK40_03340"/>
<keyword evidence="1" id="KW-0812">Transmembrane</keyword>
<organism evidence="2 3">
    <name type="scientific">Virgibacillus necropolis</name>
    <dbReference type="NCBI Taxonomy" id="163877"/>
    <lineage>
        <taxon>Bacteria</taxon>
        <taxon>Bacillati</taxon>
        <taxon>Bacillota</taxon>
        <taxon>Bacilli</taxon>
        <taxon>Bacillales</taxon>
        <taxon>Bacillaceae</taxon>
        <taxon>Virgibacillus</taxon>
    </lineage>
</organism>
<evidence type="ECO:0000313" key="2">
    <source>
        <dbReference type="EMBL" id="ASN04103.1"/>
    </source>
</evidence>
<dbReference type="AlphaFoldDB" id="A0A221M8Y0"/>
<keyword evidence="1" id="KW-0472">Membrane</keyword>
<feature type="transmembrane region" description="Helical" evidence="1">
    <location>
        <begin position="6"/>
        <end position="28"/>
    </location>
</feature>
<evidence type="ECO:0000313" key="3">
    <source>
        <dbReference type="Proteomes" id="UP000204391"/>
    </source>
</evidence>
<accession>A0A221M8Y0</accession>
<proteinExistence type="predicted"/>
<dbReference type="EMBL" id="CP022437">
    <property type="protein sequence ID" value="ASN04103.1"/>
    <property type="molecule type" value="Genomic_DNA"/>
</dbReference>
<dbReference type="RefSeq" id="WP_089530673.1">
    <property type="nucleotide sequence ID" value="NZ_CP022437.1"/>
</dbReference>